<dbReference type="PROSITE" id="PS01028">
    <property type="entry name" value="DEHYDROQUINASE_I"/>
    <property type="match status" value="1"/>
</dbReference>
<dbReference type="InterPro" id="IPR036968">
    <property type="entry name" value="Enolpyruvate_Tfrase_sf"/>
</dbReference>
<dbReference type="InterPro" id="IPR016037">
    <property type="entry name" value="DHQ_synth_AroB"/>
</dbReference>
<dbReference type="GO" id="GO:0008652">
    <property type="term" value="P:amino acid biosynthetic process"/>
    <property type="evidence" value="ECO:0007669"/>
    <property type="project" value="UniProtKB-KW"/>
</dbReference>
<evidence type="ECO:0000256" key="20">
    <source>
        <dbReference type="ARBA" id="ARBA00048567"/>
    </source>
</evidence>
<keyword evidence="15 21" id="KW-0560">Oxidoreductase</keyword>
<keyword evidence="10" id="KW-0547">Nucleotide-binding</keyword>
<keyword evidence="11 21" id="KW-0418">Kinase</keyword>
<evidence type="ECO:0000256" key="2">
    <source>
        <dbReference type="ARBA" id="ARBA00004842"/>
    </source>
</evidence>
<dbReference type="InterPro" id="IPR006151">
    <property type="entry name" value="Shikm_DH/Glu-tRNA_Rdtase"/>
</dbReference>
<dbReference type="InterPro" id="IPR013708">
    <property type="entry name" value="Shikimate_DH-bd_N"/>
</dbReference>
<feature type="domain" description="3-dehydroquinate synthase C-terminal" evidence="26">
    <location>
        <begin position="185"/>
        <end position="353"/>
    </location>
</feature>
<comment type="subcellular location">
    <subcellularLocation>
        <location evidence="21">Cytoplasm</location>
    </subcellularLocation>
</comment>
<dbReference type="Pfam" id="PF01487">
    <property type="entry name" value="DHquinase_I"/>
    <property type="match status" value="1"/>
</dbReference>
<evidence type="ECO:0000259" key="24">
    <source>
        <dbReference type="Pfam" id="PF01761"/>
    </source>
</evidence>
<dbReference type="GO" id="GO:0046872">
    <property type="term" value="F:metal ion binding"/>
    <property type="evidence" value="ECO:0007669"/>
    <property type="project" value="UniProtKB-KW"/>
</dbReference>
<dbReference type="GO" id="GO:0005737">
    <property type="term" value="C:cytoplasm"/>
    <property type="evidence" value="ECO:0007669"/>
    <property type="project" value="UniProtKB-SubCell"/>
</dbReference>
<dbReference type="InterPro" id="IPR013785">
    <property type="entry name" value="Aldolase_TIM"/>
</dbReference>
<dbReference type="Pfam" id="PF01761">
    <property type="entry name" value="DHQ_synthase"/>
    <property type="match status" value="1"/>
</dbReference>
<comment type="catalytic activity">
    <reaction evidence="21">
        <text>shikimate + NADP(+) = 3-dehydroshikimate + NADPH + H(+)</text>
        <dbReference type="Rhea" id="RHEA:17737"/>
        <dbReference type="ChEBI" id="CHEBI:15378"/>
        <dbReference type="ChEBI" id="CHEBI:16630"/>
        <dbReference type="ChEBI" id="CHEBI:36208"/>
        <dbReference type="ChEBI" id="CHEBI:57783"/>
        <dbReference type="ChEBI" id="CHEBI:58349"/>
        <dbReference type="EC" id="1.1.1.25"/>
    </reaction>
</comment>
<sequence length="1533" mass="168384">MSISEVSILGKDQIFIGYNISEDIVSKTLKDVPSSTYVLVTDANLMKFSDVAELKAKFKNALRPDQRLLEYIIPPGELSKTRKTKEQVEDFMFAQRCTRESVVLAVGGGVLGDMIGYVASTFMRGIRYVQIPTTLLSMVDSSIGGKTAVDTPAGKNLVGSFWQPELNFIELKFLETLPRREFLNGMSEVIKTAAIWNADEFDRLEKVNVEFMQAFQSERSSTGRVDLSGIREDLLLTVKGSVQVKAEVVTLDEREGGLRNILNFGHSIGHAYEAILAPHVLHGECVSIGSVLEAELSRYLGHLSPSAVARLINCFKSYDLPISIADPIVKARSRGVSLPVDKILDLMAVDKKNVGASKRVTLLSEIGKTFEPKASAVSDEDLRVIISEDVSVYGTSSQQNVPTEVQILPPGSKSISNRVLILCALTAGTCRIKNLLHSDDTGYMLDALQEMGFATVTLEDGGETLVVTGTGLNNLKTPSKELYLGNAGTAARFLTALCTLCPEPVRLNGNKRMQERPIGALVDALKTNGSSIKYLKNINSLPIEVGGNGFKGGRISLEATVSSQYVSALLMVAPSAQEPVILNLTGGQPISQFYIDMTIQMMADFGIKVEKSKTEEHTYIIPTGKYIPPKEYTVESDASSSTYPLAFAALNNIKCTVPSIGSSSLQGDALFGPLVLKPMGYSVSQSANSTTCVGTTKTKGIKVNMEPMTDAFMTACVVAAVADGKTEITGIANQRVKECDRIHAMHVEMAKFGVKTEETDDGIIIYGDSNRASLKTPSVPIHSYDDHRIAMSLSLLATQVNGPTIIDDRRCVAKTWPGWWDILHTRLGVTLEGVSLKIPGSAAIKRTHYKNGKSIVLIGMRGVGKTTLGKAAAKYLKFEFVDLDEEIERVNDIKIPQIIATEGWEKFRDLECKSLQVSLQSRSENHVIACGGGVVETAECRDALKKFSASGGLVVHVQRSMQDVQAVMNADTTRPAFDSEFETVYNRRKRHYIESSDCLLWQPAKYEPAEIPKLLPRFLYDHSIPDVNQYSWFVSLTAPNLRDFNFTETCDGCSAVELRVDLLESWTEEYVADSISFLRLKCPLPIILTVRSVSQGGKFPDTESKLYADLISLGFRMKVEYIDIELTRPEVHDMVLKNKGGLTRIIASHHDPQGKWSWSGSEWFTAFFDANRLGDIVKLVGFANRFEDNLLLEEFRKAVAMSKVPFIGLNMGEKGKMSRMFNKFLTPVTHENLPSSAAPGQLSIKEINTQLCNLGAINKLQYFIAGTPVQKSPSPDLHNGLFSEFGYPHQYSRLETDNYEILQSSIETLGAQFGGASITIPLKQDAMSILDEISDDAKVIGAVNTITRLNNGSLKGDNTDWIGIRRSFEQNGIYTGSKAVIIGAGGTACAAIYAFYKMGFQEVFVLNRTASRAEELVRRFKALNIKITVVSDFDVSKITSHVVFSCIPGNSEKDTQLFKAADQIFARTGRGVILDASYVPTFTNMLSLASSAGWNIIPGRAMLRFQGIEQFFIWTGVRPTSSAYKFLPEVPVE</sequence>
<dbReference type="EC" id="4.2.3.4" evidence="21"/>
<evidence type="ECO:0000256" key="8">
    <source>
        <dbReference type="ARBA" id="ARBA00022679"/>
    </source>
</evidence>
<comment type="catalytic activity">
    <reaction evidence="21">
        <text>7-phospho-2-dehydro-3-deoxy-D-arabino-heptonate = 3-dehydroquinate + phosphate</text>
        <dbReference type="Rhea" id="RHEA:21968"/>
        <dbReference type="ChEBI" id="CHEBI:32364"/>
        <dbReference type="ChEBI" id="CHEBI:43474"/>
        <dbReference type="ChEBI" id="CHEBI:58394"/>
        <dbReference type="EC" id="4.2.3.4"/>
    </reaction>
</comment>
<dbReference type="InterPro" id="IPR023193">
    <property type="entry name" value="EPSP_synthase_CS"/>
</dbReference>
<dbReference type="NCBIfam" id="TIGR01357">
    <property type="entry name" value="aroB"/>
    <property type="match status" value="1"/>
</dbReference>
<dbReference type="GO" id="GO:0003856">
    <property type="term" value="F:3-dehydroquinate synthase activity"/>
    <property type="evidence" value="ECO:0007669"/>
    <property type="project" value="UniProtKB-EC"/>
</dbReference>
<dbReference type="InterPro" id="IPR023000">
    <property type="entry name" value="Shikimate_kinase_CS"/>
</dbReference>
<evidence type="ECO:0000256" key="3">
    <source>
        <dbReference type="ARBA" id="ARBA00006477"/>
    </source>
</evidence>
<evidence type="ECO:0000256" key="4">
    <source>
        <dbReference type="ARBA" id="ARBA00009349"/>
    </source>
</evidence>
<feature type="domain" description="Enolpyruvate transferase" evidence="22">
    <location>
        <begin position="405"/>
        <end position="823"/>
    </location>
</feature>
<dbReference type="Gene3D" id="3.40.50.720">
    <property type="entry name" value="NAD(P)-binding Rossmann-like Domain"/>
    <property type="match status" value="1"/>
</dbReference>
<evidence type="ECO:0000256" key="17">
    <source>
        <dbReference type="ARBA" id="ARBA00023239"/>
    </source>
</evidence>
<evidence type="ECO:0000256" key="10">
    <source>
        <dbReference type="ARBA" id="ARBA00022741"/>
    </source>
</evidence>
<dbReference type="InterPro" id="IPR056179">
    <property type="entry name" value="DHQS_C"/>
</dbReference>
<comment type="similarity">
    <text evidence="4">In the N-terminal section; belongs to the shikimate kinase family.</text>
</comment>
<evidence type="ECO:0000259" key="23">
    <source>
        <dbReference type="Pfam" id="PF01488"/>
    </source>
</evidence>
<comment type="cofactor">
    <cofactor evidence="21">
        <name>Zn(2+)</name>
        <dbReference type="ChEBI" id="CHEBI:29105"/>
    </cofactor>
    <text evidence="21">Binds 2 Zn(2+) ions per subunit.</text>
</comment>
<keyword evidence="18" id="KW-0511">Multifunctional enzyme</keyword>
<dbReference type="InterPro" id="IPR008289">
    <property type="entry name" value="Pentafunct_AroM"/>
</dbReference>
<dbReference type="GO" id="GO:0005524">
    <property type="term" value="F:ATP binding"/>
    <property type="evidence" value="ECO:0007669"/>
    <property type="project" value="UniProtKB-KW"/>
</dbReference>
<comment type="similarity">
    <text evidence="21">In the 3rd section; belongs to the shikimate kinase family.</text>
</comment>
<keyword evidence="13" id="KW-0067">ATP-binding</keyword>
<dbReference type="SUPFAM" id="SSF55205">
    <property type="entry name" value="EPT/RTPC-like"/>
    <property type="match status" value="1"/>
</dbReference>
<dbReference type="Gene3D" id="3.40.50.300">
    <property type="entry name" value="P-loop containing nucleotide triphosphate hydrolases"/>
    <property type="match status" value="1"/>
</dbReference>
<dbReference type="Proteomes" id="UP001362899">
    <property type="component" value="Unassembled WGS sequence"/>
</dbReference>
<comment type="pathway">
    <text evidence="21">Metabolic intermediate biosynthesis; chorismate biosynthesis; chorismate from D-erythrose 4-phosphate and phosphoenolpyruvate: step 2/7.</text>
</comment>
<dbReference type="EC" id="4.2.1.10" evidence="21"/>
<dbReference type="GO" id="GO:0009423">
    <property type="term" value="P:chorismate biosynthetic process"/>
    <property type="evidence" value="ECO:0007669"/>
    <property type="project" value="TreeGrafter"/>
</dbReference>
<dbReference type="Pfam" id="PF01488">
    <property type="entry name" value="Shikimate_DH"/>
    <property type="match status" value="1"/>
</dbReference>
<dbReference type="CDD" id="cd00502">
    <property type="entry name" value="DHQase_I"/>
    <property type="match status" value="1"/>
</dbReference>
<evidence type="ECO:0000259" key="25">
    <source>
        <dbReference type="Pfam" id="PF08501"/>
    </source>
</evidence>
<comment type="pathway">
    <text evidence="21">Metabolic intermediate biosynthesis; chorismate biosynthesis; chorismate from D-erythrose 4-phosphate and phosphoenolpyruvate: step 4/7.</text>
</comment>
<evidence type="ECO:0000313" key="27">
    <source>
        <dbReference type="EMBL" id="GMM50837.1"/>
    </source>
</evidence>
<dbReference type="Pfam" id="PF01202">
    <property type="entry name" value="SKI"/>
    <property type="match status" value="1"/>
</dbReference>
<dbReference type="InterPro" id="IPR031322">
    <property type="entry name" value="Shikimate/glucono_kinase"/>
</dbReference>
<dbReference type="PANTHER" id="PTHR21090">
    <property type="entry name" value="AROM/DEHYDROQUINATE SYNTHASE"/>
    <property type="match status" value="1"/>
</dbReference>
<dbReference type="FunFam" id="3.20.20.70:FF:000135">
    <property type="entry name" value="Pentafunctional AROM polypeptide"/>
    <property type="match status" value="1"/>
</dbReference>
<dbReference type="InterPro" id="IPR001381">
    <property type="entry name" value="DHquinase_I"/>
</dbReference>
<dbReference type="InterPro" id="IPR013792">
    <property type="entry name" value="RNA3'P_cycl/enolpyr_Trfase_a/b"/>
</dbReference>
<comment type="catalytic activity">
    <reaction evidence="21">
        <text>3-dehydroquinate = 3-dehydroshikimate + H2O</text>
        <dbReference type="Rhea" id="RHEA:21096"/>
        <dbReference type="ChEBI" id="CHEBI:15377"/>
        <dbReference type="ChEBI" id="CHEBI:16630"/>
        <dbReference type="ChEBI" id="CHEBI:32364"/>
        <dbReference type="EC" id="4.2.1.10"/>
    </reaction>
</comment>
<dbReference type="GO" id="GO:0004765">
    <property type="term" value="F:shikimate kinase activity"/>
    <property type="evidence" value="ECO:0007669"/>
    <property type="project" value="UniProtKB-EC"/>
</dbReference>
<evidence type="ECO:0000256" key="5">
    <source>
        <dbReference type="ARBA" id="ARBA00009948"/>
    </source>
</evidence>
<evidence type="ECO:0000313" key="28">
    <source>
        <dbReference type="Proteomes" id="UP001362899"/>
    </source>
</evidence>
<comment type="similarity">
    <text evidence="21">In the 4th section; belongs to the type-I 3-dehydroquinase family.</text>
</comment>
<dbReference type="SUPFAM" id="SSF51569">
    <property type="entry name" value="Aldolase"/>
    <property type="match status" value="1"/>
</dbReference>
<dbReference type="Gene3D" id="3.65.10.10">
    <property type="entry name" value="Enolpyruvate transferase domain"/>
    <property type="match status" value="2"/>
</dbReference>
<dbReference type="GO" id="GO:0003855">
    <property type="term" value="F:3-dehydroquinate dehydratase activity"/>
    <property type="evidence" value="ECO:0007669"/>
    <property type="project" value="UniProtKB-EC"/>
</dbReference>
<evidence type="ECO:0000256" key="11">
    <source>
        <dbReference type="ARBA" id="ARBA00022777"/>
    </source>
</evidence>
<evidence type="ECO:0000256" key="12">
    <source>
        <dbReference type="ARBA" id="ARBA00022833"/>
    </source>
</evidence>
<evidence type="ECO:0000256" key="16">
    <source>
        <dbReference type="ARBA" id="ARBA00023141"/>
    </source>
</evidence>
<dbReference type="NCBIfam" id="TIGR01356">
    <property type="entry name" value="aroA"/>
    <property type="match status" value="1"/>
</dbReference>
<comment type="caution">
    <text evidence="27">The sequence shown here is derived from an EMBL/GenBank/DDBJ whole genome shotgun (WGS) entry which is preliminary data.</text>
</comment>
<evidence type="ECO:0000256" key="1">
    <source>
        <dbReference type="ARBA" id="ARBA00004811"/>
    </source>
</evidence>
<dbReference type="EC" id="2.5.1.19" evidence="21"/>
<dbReference type="PIRSF" id="PIRSF000514">
    <property type="entry name" value="Pentafunct_AroM"/>
    <property type="match status" value="1"/>
</dbReference>
<comment type="subunit">
    <text evidence="21">Homodimer.</text>
</comment>
<dbReference type="PRINTS" id="PR01100">
    <property type="entry name" value="SHIKIMTKNASE"/>
</dbReference>
<dbReference type="NCBIfam" id="TIGR01809">
    <property type="entry name" value="Shik-DH-AROM"/>
    <property type="match status" value="1"/>
</dbReference>
<comment type="function">
    <text evidence="21">The AROM polypeptide catalyzes 5 consecutive enzymatic reactions in prechorismate polyaromatic amino acid biosynthesis.</text>
</comment>
<evidence type="ECO:0000256" key="15">
    <source>
        <dbReference type="ARBA" id="ARBA00023002"/>
    </source>
</evidence>
<dbReference type="Pfam" id="PF24621">
    <property type="entry name" value="DHQS_C"/>
    <property type="match status" value="1"/>
</dbReference>
<evidence type="ECO:0000256" key="19">
    <source>
        <dbReference type="ARBA" id="ARBA00044633"/>
    </source>
</evidence>
<dbReference type="InterPro" id="IPR036291">
    <property type="entry name" value="NAD(P)-bd_dom_sf"/>
</dbReference>
<dbReference type="Gene3D" id="3.40.50.1970">
    <property type="match status" value="1"/>
</dbReference>
<comment type="similarity">
    <text evidence="21">In the C-terminal section; belongs to the shikimate dehydrogenase family.</text>
</comment>
<dbReference type="HAMAP" id="MF_00109">
    <property type="entry name" value="Shikimate_kinase"/>
    <property type="match status" value="1"/>
</dbReference>
<evidence type="ECO:0000256" key="14">
    <source>
        <dbReference type="ARBA" id="ARBA00022857"/>
    </source>
</evidence>
<dbReference type="SUPFAM" id="SSF52540">
    <property type="entry name" value="P-loop containing nucleoside triphosphate hydrolases"/>
    <property type="match status" value="1"/>
</dbReference>
<keyword evidence="7 21" id="KW-0028">Amino-acid biosynthesis</keyword>
<dbReference type="Gene3D" id="3.40.50.10860">
    <property type="entry name" value="Leucine Dehydrogenase, chain A, domain 1"/>
    <property type="match status" value="1"/>
</dbReference>
<dbReference type="GO" id="GO:0003866">
    <property type="term" value="F:3-phosphoshikimate 1-carboxyvinyltransferase activity"/>
    <property type="evidence" value="ECO:0007669"/>
    <property type="project" value="UniProtKB-EC"/>
</dbReference>
<dbReference type="FunFam" id="3.65.10.10:FF:000007">
    <property type="entry name" value="Pentafunctional AROM polypeptide"/>
    <property type="match status" value="1"/>
</dbReference>
<dbReference type="CDD" id="cd01556">
    <property type="entry name" value="EPSP_synthase"/>
    <property type="match status" value="1"/>
</dbReference>
<comment type="pathway">
    <text evidence="21">Metabolic intermediate biosynthesis; chorismate biosynthesis; chorismate from D-erythrose 4-phosphate and phosphoenolpyruvate: step 3/7.</text>
</comment>
<dbReference type="SUPFAM" id="SSF51735">
    <property type="entry name" value="NAD(P)-binding Rossmann-fold domains"/>
    <property type="match status" value="1"/>
</dbReference>
<dbReference type="PROSITE" id="PS00104">
    <property type="entry name" value="EPSP_SYNTHASE_1"/>
    <property type="match status" value="1"/>
</dbReference>
<dbReference type="CDD" id="cd08195">
    <property type="entry name" value="DHQS"/>
    <property type="match status" value="1"/>
</dbReference>
<gene>
    <name evidence="27" type="ORF">DASB73_017950</name>
</gene>
<dbReference type="InterPro" id="IPR018508">
    <property type="entry name" value="3-dehydroquinate_DH_AS"/>
</dbReference>
<feature type="domain" description="3-dehydroquinate synthase N-terminal" evidence="24">
    <location>
        <begin position="71"/>
        <end position="183"/>
    </location>
</feature>
<dbReference type="InterPro" id="IPR001986">
    <property type="entry name" value="Enolpyruvate_Tfrase_dom"/>
</dbReference>
<dbReference type="Pfam" id="PF08501">
    <property type="entry name" value="Shikimate_dh_N"/>
    <property type="match status" value="1"/>
</dbReference>
<proteinExistence type="inferred from homology"/>
<dbReference type="Gene3D" id="1.20.1090.10">
    <property type="entry name" value="Dehydroquinate synthase-like - alpha domain"/>
    <property type="match status" value="1"/>
</dbReference>
<feature type="domain" description="Quinate/shikimate 5-dehydrogenase/glutamyl-tRNA reductase" evidence="23">
    <location>
        <begin position="1374"/>
        <end position="1447"/>
    </location>
</feature>
<dbReference type="InterPro" id="IPR000623">
    <property type="entry name" value="Shikimate_kinase/TSH1"/>
</dbReference>
<reference evidence="27 28" key="1">
    <citation type="journal article" date="2023" name="Elife">
        <title>Identification of key yeast species and microbe-microbe interactions impacting larval growth of Drosophila in the wild.</title>
        <authorList>
            <person name="Mure A."/>
            <person name="Sugiura Y."/>
            <person name="Maeda R."/>
            <person name="Honda K."/>
            <person name="Sakurai N."/>
            <person name="Takahashi Y."/>
            <person name="Watada M."/>
            <person name="Katoh T."/>
            <person name="Gotoh A."/>
            <person name="Gotoh Y."/>
            <person name="Taniguchi I."/>
            <person name="Nakamura K."/>
            <person name="Hayashi T."/>
            <person name="Katayama T."/>
            <person name="Uemura T."/>
            <person name="Hattori Y."/>
        </authorList>
    </citation>
    <scope>NUCLEOTIDE SEQUENCE [LARGE SCALE GENOMIC DNA]</scope>
    <source>
        <strain evidence="27 28">SB-73</strain>
    </source>
</reference>
<dbReference type="InterPro" id="IPR030960">
    <property type="entry name" value="DHQS/DOIS_N"/>
</dbReference>
<feature type="domain" description="Shikimate dehydrogenase substrate binding N-terminal" evidence="25">
    <location>
        <begin position="1264"/>
        <end position="1346"/>
    </location>
</feature>
<dbReference type="GO" id="GO:0009073">
    <property type="term" value="P:aromatic amino acid family biosynthetic process"/>
    <property type="evidence" value="ECO:0007669"/>
    <property type="project" value="UniProtKB-KW"/>
</dbReference>
<dbReference type="InterPro" id="IPR006264">
    <property type="entry name" value="EPSP_synthase"/>
</dbReference>
<dbReference type="HAMAP" id="MF_00210">
    <property type="entry name" value="EPSP_synth"/>
    <property type="match status" value="1"/>
</dbReference>
<keyword evidence="17 21" id="KW-0456">Lyase</keyword>
<dbReference type="EC" id="1.1.1.25" evidence="21"/>
<comment type="similarity">
    <text evidence="21">In the 2nd section; belongs to the EPSP synthase family.</text>
</comment>
<keyword evidence="28" id="KW-1185">Reference proteome</keyword>
<dbReference type="GO" id="GO:0004764">
    <property type="term" value="F:shikimate 3-dehydrogenase (NADP+) activity"/>
    <property type="evidence" value="ECO:0007669"/>
    <property type="project" value="UniProtKB-EC"/>
</dbReference>
<evidence type="ECO:0000256" key="21">
    <source>
        <dbReference type="PIRNR" id="PIRNR000514"/>
    </source>
</evidence>
<accession>A0AAV5RI12</accession>
<comment type="similarity">
    <text evidence="5">Belongs to the EPSP synthase family.</text>
</comment>
<dbReference type="SUPFAM" id="SSF56796">
    <property type="entry name" value="Dehydroquinate synthase-like"/>
    <property type="match status" value="1"/>
</dbReference>
<evidence type="ECO:0000256" key="18">
    <source>
        <dbReference type="ARBA" id="ARBA00023268"/>
    </source>
</evidence>
<keyword evidence="8 21" id="KW-0808">Transferase</keyword>
<dbReference type="EC" id="2.7.1.71" evidence="21"/>
<dbReference type="InterPro" id="IPR027417">
    <property type="entry name" value="P-loop_NTPase"/>
</dbReference>
<organism evidence="27 28">
    <name type="scientific">Starmerella bacillaris</name>
    <name type="common">Yeast</name>
    <name type="synonym">Candida zemplinina</name>
    <dbReference type="NCBI Taxonomy" id="1247836"/>
    <lineage>
        <taxon>Eukaryota</taxon>
        <taxon>Fungi</taxon>
        <taxon>Dikarya</taxon>
        <taxon>Ascomycota</taxon>
        <taxon>Saccharomycotina</taxon>
        <taxon>Dipodascomycetes</taxon>
        <taxon>Dipodascales</taxon>
        <taxon>Trichomonascaceae</taxon>
        <taxon>Starmerella</taxon>
    </lineage>
</organism>
<dbReference type="SUPFAM" id="SSF53223">
    <property type="entry name" value="Aminoacid dehydrogenase-like, N-terminal domain"/>
    <property type="match status" value="1"/>
</dbReference>
<comment type="pathway">
    <text evidence="2 21">Metabolic intermediate biosynthesis; chorismate biosynthesis; chorismate from D-erythrose 4-phosphate and phosphoenolpyruvate: step 5/7.</text>
</comment>
<comment type="similarity">
    <text evidence="3">In the 2nd section; belongs to the type-I 3-dehydroquinase family.</text>
</comment>
<keyword evidence="12 21" id="KW-0862">Zinc</keyword>
<evidence type="ECO:0000259" key="22">
    <source>
        <dbReference type="Pfam" id="PF00275"/>
    </source>
</evidence>
<evidence type="ECO:0000256" key="6">
    <source>
        <dbReference type="ARBA" id="ARBA00022490"/>
    </source>
</evidence>
<dbReference type="CDD" id="cd01065">
    <property type="entry name" value="NAD_bind_Shikimate_DH"/>
    <property type="match status" value="1"/>
</dbReference>
<comment type="catalytic activity">
    <reaction evidence="20 21">
        <text>shikimate + ATP = 3-phosphoshikimate + ADP + H(+)</text>
        <dbReference type="Rhea" id="RHEA:13121"/>
        <dbReference type="ChEBI" id="CHEBI:15378"/>
        <dbReference type="ChEBI" id="CHEBI:30616"/>
        <dbReference type="ChEBI" id="CHEBI:36208"/>
        <dbReference type="ChEBI" id="CHEBI:145989"/>
        <dbReference type="ChEBI" id="CHEBI:456216"/>
        <dbReference type="EC" id="2.7.1.71"/>
    </reaction>
</comment>
<keyword evidence="14" id="KW-0521">NADP</keyword>
<dbReference type="Pfam" id="PF00275">
    <property type="entry name" value="EPSP_synthase"/>
    <property type="match status" value="1"/>
</dbReference>
<dbReference type="CDD" id="cd00464">
    <property type="entry name" value="SK"/>
    <property type="match status" value="1"/>
</dbReference>
<dbReference type="InterPro" id="IPR010110">
    <property type="entry name" value="Shikimate_DH_AroM-type"/>
</dbReference>
<comment type="catalytic activity">
    <reaction evidence="19">
        <text>3-phosphoshikimate + phosphoenolpyruvate = 5-O-(1-carboxyvinyl)-3-phosphoshikimate + phosphate</text>
        <dbReference type="Rhea" id="RHEA:21256"/>
        <dbReference type="ChEBI" id="CHEBI:43474"/>
        <dbReference type="ChEBI" id="CHEBI:57701"/>
        <dbReference type="ChEBI" id="CHEBI:58702"/>
        <dbReference type="ChEBI" id="CHEBI:145989"/>
        <dbReference type="EC" id="2.5.1.19"/>
    </reaction>
    <physiologicalReaction direction="left-to-right" evidence="19">
        <dbReference type="Rhea" id="RHEA:21257"/>
    </physiologicalReaction>
</comment>
<protein>
    <recommendedName>
        <fullName evidence="21">Pentafunctional AROM polypeptide</fullName>
    </recommendedName>
    <domain>
        <recommendedName>
            <fullName evidence="21">3-dehydroquinate synthase</fullName>
            <shortName evidence="21">DHQS</shortName>
            <ecNumber evidence="21">4.2.3.4</ecNumber>
        </recommendedName>
    </domain>
    <domain>
        <recommendedName>
            <fullName evidence="21">3-phosphoshikimate 1-carboxyvinyltransferase</fullName>
            <ecNumber evidence="21">2.5.1.19</ecNumber>
        </recommendedName>
    </domain>
    <domain>
        <recommendedName>
            <fullName evidence="21">Shikimate kinase</fullName>
            <shortName evidence="21">SK</shortName>
            <ecNumber evidence="21">2.7.1.71</ecNumber>
        </recommendedName>
    </domain>
    <domain>
        <recommendedName>
            <fullName evidence="21">3-dehydroquinate dehydratase</fullName>
            <shortName evidence="21">3-dehydroquinase</shortName>
            <ecNumber evidence="21">4.2.1.10</ecNumber>
        </recommendedName>
    </domain>
    <domain>
        <recommendedName>
            <fullName evidence="21">Shikimate dehydrogenase</fullName>
            <ecNumber evidence="21">1.1.1.25</ecNumber>
        </recommendedName>
    </domain>
</protein>
<comment type="pathway">
    <text evidence="1 21">Metabolic intermediate biosynthesis; chorismate biosynthesis; chorismate from D-erythrose 4-phosphate and phosphoenolpyruvate: step 6/7.</text>
</comment>
<evidence type="ECO:0000256" key="13">
    <source>
        <dbReference type="ARBA" id="ARBA00022840"/>
    </source>
</evidence>
<dbReference type="PANTHER" id="PTHR21090:SF5">
    <property type="entry name" value="PENTAFUNCTIONAL AROM POLYPEPTIDE"/>
    <property type="match status" value="1"/>
</dbReference>
<dbReference type="EMBL" id="BTGC01000003">
    <property type="protein sequence ID" value="GMM50837.1"/>
    <property type="molecule type" value="Genomic_DNA"/>
</dbReference>
<dbReference type="InterPro" id="IPR046346">
    <property type="entry name" value="Aminoacid_DH-like_N_sf"/>
</dbReference>
<keyword evidence="9 21" id="KW-0479">Metal-binding</keyword>
<keyword evidence="6 21" id="KW-0963">Cytoplasm</keyword>
<evidence type="ECO:0000259" key="26">
    <source>
        <dbReference type="Pfam" id="PF24621"/>
    </source>
</evidence>
<dbReference type="PROSITE" id="PS01128">
    <property type="entry name" value="SHIKIMATE_KINASE"/>
    <property type="match status" value="1"/>
</dbReference>
<name>A0AAV5RI12_STABA</name>
<dbReference type="NCBIfam" id="TIGR01093">
    <property type="entry name" value="aroD"/>
    <property type="match status" value="1"/>
</dbReference>
<evidence type="ECO:0000256" key="9">
    <source>
        <dbReference type="ARBA" id="ARBA00022723"/>
    </source>
</evidence>
<comment type="similarity">
    <text evidence="21">In the N-terminal section; belongs to the dehydroquinate synthase family.</text>
</comment>
<keyword evidence="16 21" id="KW-0057">Aromatic amino acid biosynthesis</keyword>
<dbReference type="FunFam" id="3.40.50.1970:FF:000007">
    <property type="entry name" value="Pentafunctional AROM polypeptide"/>
    <property type="match status" value="1"/>
</dbReference>
<dbReference type="Gene3D" id="3.20.20.70">
    <property type="entry name" value="Aldolase class I"/>
    <property type="match status" value="1"/>
</dbReference>
<evidence type="ECO:0000256" key="7">
    <source>
        <dbReference type="ARBA" id="ARBA00022605"/>
    </source>
</evidence>
<dbReference type="PROSITE" id="PS00885">
    <property type="entry name" value="EPSP_SYNTHASE_2"/>
    <property type="match status" value="1"/>
</dbReference>